<evidence type="ECO:0000256" key="2">
    <source>
        <dbReference type="ARBA" id="ARBA00022679"/>
    </source>
</evidence>
<dbReference type="Pfam" id="PF17917">
    <property type="entry name" value="RT_RNaseH"/>
    <property type="match status" value="1"/>
</dbReference>
<dbReference type="InterPro" id="IPR050951">
    <property type="entry name" value="Retrovirus_Pol_polyprotein"/>
</dbReference>
<dbReference type="GO" id="GO:0003964">
    <property type="term" value="F:RNA-directed DNA polymerase activity"/>
    <property type="evidence" value="ECO:0007669"/>
    <property type="project" value="UniProtKB-KW"/>
</dbReference>
<dbReference type="EC" id="2.7.7.49" evidence="1"/>
<dbReference type="EMBL" id="CAXKWB010048504">
    <property type="protein sequence ID" value="CAL4166698.1"/>
    <property type="molecule type" value="Genomic_DNA"/>
</dbReference>
<keyword evidence="4" id="KW-0540">Nuclease</keyword>
<proteinExistence type="predicted"/>
<dbReference type="InterPro" id="IPR043128">
    <property type="entry name" value="Rev_trsase/Diguanyl_cyclase"/>
</dbReference>
<dbReference type="InterPro" id="IPR043502">
    <property type="entry name" value="DNA/RNA_pol_sf"/>
</dbReference>
<keyword evidence="5" id="KW-0255">Endonuclease</keyword>
<sequence length="611" mass="69147">MELVPQGEPSEWCARLVVVPKKSGAPRDTVDFQKLNASCLRETHYTLTPFNILSSIPQHSYKTTADAHSGFHQSMLDVESKKITTFITPWGRYMYCRTPMGLCSSTDAYTRRFDDAIEHIPRKMKCVDDILLYDSNVEQAFWHTYILLETCAQKGITLNSEKLRFCCRDVEFVGFQIKWEAYTPTKERLSAVSNFNMPAKPTITDIRSWFGFINQLAPFLAAAPIMASFRDLLKKPTSKAVYWDKQLEAKFIQVKDMKCQLAKNGLAFFDCSRPTAAMTDWSRDGIGFIILQQYCSCPSGDSPFCCKGGWRIALCGRWFLSSAEAVYAPVEGEALAIVWCLKKAKLFLMGCPNLTIITDHIPLVKLFGDRELKDIHNPRLFTLKEKTLLFNFQIKYMQGKRNIADFLSRYPALRSSPNADDELLGEIEAVTVAAVEEAIHNDCIALKEADMQRAADDDPVYQMLIAKVYSNDWNAQKSQEVACLRQFYSIRDRLAVSKGLVIYSFDQGAVRLVIPEALRHRVAACLHSGHQGLDSMLRRARQTVYWPGLEGDLQYHRSTCDACNSHAPSLPAEPLVLTPPPEYPFQKNSSRFIPSERPVLSGVCGHANWMA</sequence>
<dbReference type="AlphaFoldDB" id="A0AAV2SB55"/>
<evidence type="ECO:0000259" key="8">
    <source>
        <dbReference type="PROSITE" id="PS50878"/>
    </source>
</evidence>
<dbReference type="InterPro" id="IPR041373">
    <property type="entry name" value="RT_RNaseH"/>
</dbReference>
<dbReference type="CDD" id="cd01647">
    <property type="entry name" value="RT_LTR"/>
    <property type="match status" value="1"/>
</dbReference>
<evidence type="ECO:0000256" key="1">
    <source>
        <dbReference type="ARBA" id="ARBA00012493"/>
    </source>
</evidence>
<dbReference type="GO" id="GO:0004519">
    <property type="term" value="F:endonuclease activity"/>
    <property type="evidence" value="ECO:0007669"/>
    <property type="project" value="UniProtKB-KW"/>
</dbReference>
<dbReference type="PANTHER" id="PTHR37984">
    <property type="entry name" value="PROTEIN CBG26694"/>
    <property type="match status" value="1"/>
</dbReference>
<dbReference type="Pfam" id="PF17921">
    <property type="entry name" value="Integrase_H2C2"/>
    <property type="match status" value="1"/>
</dbReference>
<evidence type="ECO:0000256" key="6">
    <source>
        <dbReference type="ARBA" id="ARBA00022801"/>
    </source>
</evidence>
<dbReference type="PANTHER" id="PTHR37984:SF5">
    <property type="entry name" value="PROTEIN NYNRIN-LIKE"/>
    <property type="match status" value="1"/>
</dbReference>
<keyword evidence="7" id="KW-0695">RNA-directed DNA polymerase</keyword>
<evidence type="ECO:0000256" key="7">
    <source>
        <dbReference type="ARBA" id="ARBA00022918"/>
    </source>
</evidence>
<dbReference type="InterPro" id="IPR041588">
    <property type="entry name" value="Integrase_H2C2"/>
</dbReference>
<name>A0AAV2SB55_MEGNR</name>
<protein>
    <recommendedName>
        <fullName evidence="1">RNA-directed DNA polymerase</fullName>
        <ecNumber evidence="1">2.7.7.49</ecNumber>
    </recommendedName>
</protein>
<keyword evidence="2" id="KW-0808">Transferase</keyword>
<gene>
    <name evidence="9" type="ORF">MNOR_LOCUS33490</name>
</gene>
<dbReference type="PROSITE" id="PS50878">
    <property type="entry name" value="RT_POL"/>
    <property type="match status" value="1"/>
</dbReference>
<reference evidence="9 10" key="1">
    <citation type="submission" date="2024-05" db="EMBL/GenBank/DDBJ databases">
        <authorList>
            <person name="Wallberg A."/>
        </authorList>
    </citation>
    <scope>NUCLEOTIDE SEQUENCE [LARGE SCALE GENOMIC DNA]</scope>
</reference>
<evidence type="ECO:0000313" key="10">
    <source>
        <dbReference type="Proteomes" id="UP001497623"/>
    </source>
</evidence>
<keyword evidence="3" id="KW-0548">Nucleotidyltransferase</keyword>
<evidence type="ECO:0000256" key="4">
    <source>
        <dbReference type="ARBA" id="ARBA00022722"/>
    </source>
</evidence>
<evidence type="ECO:0000256" key="3">
    <source>
        <dbReference type="ARBA" id="ARBA00022695"/>
    </source>
</evidence>
<comment type="caution">
    <text evidence="9">The sequence shown here is derived from an EMBL/GenBank/DDBJ whole genome shotgun (WGS) entry which is preliminary data.</text>
</comment>
<dbReference type="Gene3D" id="1.10.340.70">
    <property type="match status" value="1"/>
</dbReference>
<dbReference type="Proteomes" id="UP001497623">
    <property type="component" value="Unassembled WGS sequence"/>
</dbReference>
<evidence type="ECO:0000313" key="9">
    <source>
        <dbReference type="EMBL" id="CAL4166698.1"/>
    </source>
</evidence>
<dbReference type="Gene3D" id="3.30.70.270">
    <property type="match status" value="1"/>
</dbReference>
<feature type="domain" description="Reverse transcriptase" evidence="8">
    <location>
        <begin position="1"/>
        <end position="177"/>
    </location>
</feature>
<evidence type="ECO:0000256" key="5">
    <source>
        <dbReference type="ARBA" id="ARBA00022759"/>
    </source>
</evidence>
<dbReference type="GO" id="GO:0016787">
    <property type="term" value="F:hydrolase activity"/>
    <property type="evidence" value="ECO:0007669"/>
    <property type="project" value="UniProtKB-KW"/>
</dbReference>
<keyword evidence="10" id="KW-1185">Reference proteome</keyword>
<organism evidence="9 10">
    <name type="scientific">Meganyctiphanes norvegica</name>
    <name type="common">Northern krill</name>
    <name type="synonym">Thysanopoda norvegica</name>
    <dbReference type="NCBI Taxonomy" id="48144"/>
    <lineage>
        <taxon>Eukaryota</taxon>
        <taxon>Metazoa</taxon>
        <taxon>Ecdysozoa</taxon>
        <taxon>Arthropoda</taxon>
        <taxon>Crustacea</taxon>
        <taxon>Multicrustacea</taxon>
        <taxon>Malacostraca</taxon>
        <taxon>Eumalacostraca</taxon>
        <taxon>Eucarida</taxon>
        <taxon>Euphausiacea</taxon>
        <taxon>Euphausiidae</taxon>
        <taxon>Meganyctiphanes</taxon>
    </lineage>
</organism>
<accession>A0AAV2SB55</accession>
<dbReference type="Pfam" id="PF00078">
    <property type="entry name" value="RVT_1"/>
    <property type="match status" value="1"/>
</dbReference>
<dbReference type="SUPFAM" id="SSF56672">
    <property type="entry name" value="DNA/RNA polymerases"/>
    <property type="match status" value="1"/>
</dbReference>
<keyword evidence="6" id="KW-0378">Hydrolase</keyword>
<dbReference type="InterPro" id="IPR000477">
    <property type="entry name" value="RT_dom"/>
</dbReference>